<feature type="region of interest" description="Disordered" evidence="1">
    <location>
        <begin position="455"/>
        <end position="486"/>
    </location>
</feature>
<feature type="compositionally biased region" description="Basic residues" evidence="1">
    <location>
        <begin position="80"/>
        <end position="91"/>
    </location>
</feature>
<sequence>MVAHDAPLTDAQFKVLQWINDGRPEGVFTGWAHRTSARALASRGLARVKGHGANWTATIEPAGTYYLEHGAFPDQPSVGRRSRSAPKRRRLPRPEPATAPITNDDAAGSGSRSTPANTPKIGVAEQLIETLRQAGKSGLTVAPDDLPTIRRRLARAERDNRIPAEHRVACEPARVNEQHGAILRLQPTPRWHVAALRPRARKTSVHTAPATELNSSNSFQVTGEQRERALRLIDALVHGAESHRMSVAAAQVQIHDRYDRNTQVRDELVFTIDPHQVGLHFNQGSDKVPHDPTERELARARRGYLFPDFDERPSENLEIQLGDDKTAAFWSATWRDSDGHRLEDDLPRIIEEILFRLDHKVAAREAQERRQIEAERQLVLRRKAWDDARAAAVIAFGDKFVRDAMLREARDWRKVEELRDYATAITEQAARLDEPDRTRLLGWAKEIREHAAKLDPITTTRGRPTPPSPSTSDLEPFMGKHGIWRP</sequence>
<evidence type="ECO:0000256" key="1">
    <source>
        <dbReference type="SAM" id="MobiDB-lite"/>
    </source>
</evidence>
<dbReference type="RefSeq" id="WP_225399460.1">
    <property type="nucleotide sequence ID" value="NZ_JAYJJQ010000014.1"/>
</dbReference>
<accession>A0ABU5YZE5</accession>
<comment type="caution">
    <text evidence="2">The sequence shown here is derived from an EMBL/GenBank/DDBJ whole genome shotgun (WGS) entry which is preliminary data.</text>
</comment>
<evidence type="ECO:0008006" key="4">
    <source>
        <dbReference type="Google" id="ProtNLM"/>
    </source>
</evidence>
<evidence type="ECO:0000313" key="2">
    <source>
        <dbReference type="EMBL" id="MEB3070526.1"/>
    </source>
</evidence>
<evidence type="ECO:0000313" key="3">
    <source>
        <dbReference type="Proteomes" id="UP001299283"/>
    </source>
</evidence>
<reference evidence="2 3" key="1">
    <citation type="submission" date="2023-12" db="EMBL/GenBank/DDBJ databases">
        <title>Description of new species of Mycobacterium terrae complex isolated from sewage at the Sao Paulo Zoological Park Foundation in Brazil.</title>
        <authorList>
            <person name="Romagnoli C.L."/>
            <person name="Conceicao E.C."/>
            <person name="Machado E."/>
            <person name="Barreto L.B.P.F."/>
            <person name="Sharma A."/>
            <person name="Silva N.M."/>
            <person name="Marques L.E."/>
            <person name="Juliana M.A."/>
            <person name="Lourenco M.C.S."/>
            <person name="Digiampietri L.A."/>
            <person name="Suffys P.N."/>
            <person name="Viana-Niero C."/>
        </authorList>
    </citation>
    <scope>NUCLEOTIDE SEQUENCE [LARGE SCALE GENOMIC DNA]</scope>
    <source>
        <strain evidence="2 3">MYC017</strain>
    </source>
</reference>
<keyword evidence="3" id="KW-1185">Reference proteome</keyword>
<name>A0ABU5YZE5_9MYCO</name>
<gene>
    <name evidence="2" type="ORF">K5L39_15150</name>
</gene>
<organism evidence="2 3">
    <name type="scientific">[Mycobacterium] vasticus</name>
    <dbReference type="NCBI Taxonomy" id="2875777"/>
    <lineage>
        <taxon>Bacteria</taxon>
        <taxon>Bacillati</taxon>
        <taxon>Actinomycetota</taxon>
        <taxon>Actinomycetes</taxon>
        <taxon>Mycobacteriales</taxon>
        <taxon>Mycobacteriaceae</taxon>
        <taxon>Mycolicibacter</taxon>
    </lineage>
</organism>
<proteinExistence type="predicted"/>
<dbReference type="EMBL" id="JAYJJQ010000014">
    <property type="protein sequence ID" value="MEB3070526.1"/>
    <property type="molecule type" value="Genomic_DNA"/>
</dbReference>
<dbReference type="Proteomes" id="UP001299283">
    <property type="component" value="Unassembled WGS sequence"/>
</dbReference>
<feature type="region of interest" description="Disordered" evidence="1">
    <location>
        <begin position="70"/>
        <end position="120"/>
    </location>
</feature>
<protein>
    <recommendedName>
        <fullName evidence="4">PE-PGRS family protein</fullName>
    </recommendedName>
</protein>